<comment type="catalytic activity">
    <reaction evidence="3">
        <text>a ribonucleoside 5'-triphosphate + H2O = a ribonucleoside 5'-phosphate + diphosphate + H(+)</text>
        <dbReference type="Rhea" id="RHEA:23996"/>
        <dbReference type="ChEBI" id="CHEBI:15377"/>
        <dbReference type="ChEBI" id="CHEBI:15378"/>
        <dbReference type="ChEBI" id="CHEBI:33019"/>
        <dbReference type="ChEBI" id="CHEBI:58043"/>
        <dbReference type="ChEBI" id="CHEBI:61557"/>
        <dbReference type="EC" id="3.6.1.9"/>
    </reaction>
</comment>
<dbReference type="PANTHER" id="PTHR43213">
    <property type="entry name" value="BIFUNCTIONAL DTTP/UTP PYROPHOSPHATASE/METHYLTRANSFERASE PROTEIN-RELATED"/>
    <property type="match status" value="1"/>
</dbReference>
<evidence type="ECO:0000313" key="4">
    <source>
        <dbReference type="EMBL" id="SCJ77739.1"/>
    </source>
</evidence>
<dbReference type="GO" id="GO:0005737">
    <property type="term" value="C:cytoplasm"/>
    <property type="evidence" value="ECO:0007669"/>
    <property type="project" value="UniProtKB-SubCell"/>
</dbReference>
<comment type="subcellular location">
    <subcellularLocation>
        <location evidence="3">Cytoplasm</location>
    </subcellularLocation>
</comment>
<dbReference type="AlphaFoldDB" id="A0A1C6J713"/>
<dbReference type="CDD" id="cd00555">
    <property type="entry name" value="Maf"/>
    <property type="match status" value="1"/>
</dbReference>
<evidence type="ECO:0000256" key="2">
    <source>
        <dbReference type="ARBA" id="ARBA00022801"/>
    </source>
</evidence>
<comment type="function">
    <text evidence="3">Nucleoside triphosphate pyrophosphatase. May have a dual role in cell division arrest and in preventing the incorporation of modified nucleotides into cellular nucleic acids.</text>
</comment>
<dbReference type="InterPro" id="IPR029001">
    <property type="entry name" value="ITPase-like_fam"/>
</dbReference>
<dbReference type="InterPro" id="IPR003697">
    <property type="entry name" value="Maf-like"/>
</dbReference>
<sequence>MVIEKKGFAPMCDFAPLNLCLASASPRRREILGLITRDFTVCVSGEDEVLPHQMPAEEMVQYLARQKAQAVAKSRPDCTVLGSDTVVGLDGRTYGKPRDRDHAAEMLRTFSGTDHQVHTGVCILRGQREIVFCETVQMHMRPITEAELQAYLDTGLWADKAGAYGINGPAAAFFTGIEGDFYAAFGLPLCRVYQVLTELLADAGH</sequence>
<dbReference type="GO" id="GO:0047429">
    <property type="term" value="F:nucleoside triphosphate diphosphatase activity"/>
    <property type="evidence" value="ECO:0007669"/>
    <property type="project" value="UniProtKB-EC"/>
</dbReference>
<comment type="cofactor">
    <cofactor evidence="1 3">
        <name>a divalent metal cation</name>
        <dbReference type="ChEBI" id="CHEBI:60240"/>
    </cofactor>
</comment>
<protein>
    <recommendedName>
        <fullName evidence="3">Nucleoside triphosphate pyrophosphatase</fullName>
        <ecNumber evidence="3">3.6.1.9</ecNumber>
    </recommendedName>
    <alternativeName>
        <fullName evidence="3">Nucleotide pyrophosphatase</fullName>
        <shortName evidence="3">Nucleotide PPase</shortName>
    </alternativeName>
</protein>
<accession>A0A1C6J713</accession>
<dbReference type="PANTHER" id="PTHR43213:SF5">
    <property type="entry name" value="BIFUNCTIONAL DTTP_UTP PYROPHOSPHATASE_METHYLTRANSFERASE PROTEIN-RELATED"/>
    <property type="match status" value="1"/>
</dbReference>
<dbReference type="EMBL" id="FMHG01000001">
    <property type="protein sequence ID" value="SCJ77739.1"/>
    <property type="molecule type" value="Genomic_DNA"/>
</dbReference>
<keyword evidence="3" id="KW-0963">Cytoplasm</keyword>
<dbReference type="Pfam" id="PF02545">
    <property type="entry name" value="Maf"/>
    <property type="match status" value="1"/>
</dbReference>
<comment type="similarity">
    <text evidence="3">Belongs to the Maf family.</text>
</comment>
<evidence type="ECO:0000256" key="1">
    <source>
        <dbReference type="ARBA" id="ARBA00001968"/>
    </source>
</evidence>
<comment type="caution">
    <text evidence="3">Lacks conserved residue(s) required for the propagation of feature annotation.</text>
</comment>
<evidence type="ECO:0000256" key="3">
    <source>
        <dbReference type="HAMAP-Rule" id="MF_00528"/>
    </source>
</evidence>
<comment type="catalytic activity">
    <reaction evidence="3">
        <text>a 2'-deoxyribonucleoside 5'-triphosphate + H2O = a 2'-deoxyribonucleoside 5'-phosphate + diphosphate + H(+)</text>
        <dbReference type="Rhea" id="RHEA:44644"/>
        <dbReference type="ChEBI" id="CHEBI:15377"/>
        <dbReference type="ChEBI" id="CHEBI:15378"/>
        <dbReference type="ChEBI" id="CHEBI:33019"/>
        <dbReference type="ChEBI" id="CHEBI:61560"/>
        <dbReference type="ChEBI" id="CHEBI:65317"/>
        <dbReference type="EC" id="3.6.1.9"/>
    </reaction>
</comment>
<proteinExistence type="inferred from homology"/>
<dbReference type="EC" id="3.6.1.9" evidence="3"/>
<name>A0A1C6J713_9FIRM</name>
<keyword evidence="2 3" id="KW-0378">Hydrolase</keyword>
<gene>
    <name evidence="4" type="primary">maf</name>
    <name evidence="4" type="ORF">SAMEA3545359_01956</name>
</gene>
<feature type="active site" description="Proton acceptor" evidence="3">
    <location>
        <position position="84"/>
    </location>
</feature>
<dbReference type="NCBIfam" id="TIGR00172">
    <property type="entry name" value="maf"/>
    <property type="match status" value="1"/>
</dbReference>
<organism evidence="4">
    <name type="scientific">uncultured Anaerotruncus sp</name>
    <dbReference type="NCBI Taxonomy" id="905011"/>
    <lineage>
        <taxon>Bacteria</taxon>
        <taxon>Bacillati</taxon>
        <taxon>Bacillota</taxon>
        <taxon>Clostridia</taxon>
        <taxon>Eubacteriales</taxon>
        <taxon>Oscillospiraceae</taxon>
        <taxon>Anaerotruncus</taxon>
        <taxon>environmental samples</taxon>
    </lineage>
</organism>
<dbReference type="GO" id="GO:0009117">
    <property type="term" value="P:nucleotide metabolic process"/>
    <property type="evidence" value="ECO:0007669"/>
    <property type="project" value="UniProtKB-KW"/>
</dbReference>
<keyword evidence="3" id="KW-0546">Nucleotide metabolism</keyword>
<dbReference type="Gene3D" id="3.90.950.10">
    <property type="match status" value="1"/>
</dbReference>
<reference evidence="4" key="1">
    <citation type="submission" date="2015-09" db="EMBL/GenBank/DDBJ databases">
        <authorList>
            <consortium name="Pathogen Informatics"/>
        </authorList>
    </citation>
    <scope>NUCLEOTIDE SEQUENCE</scope>
    <source>
        <strain evidence="4">2789STDY5834896</strain>
    </source>
</reference>
<dbReference type="PIRSF" id="PIRSF006305">
    <property type="entry name" value="Maf"/>
    <property type="match status" value="1"/>
</dbReference>
<dbReference type="HAMAP" id="MF_00528">
    <property type="entry name" value="Maf"/>
    <property type="match status" value="1"/>
</dbReference>
<dbReference type="SUPFAM" id="SSF52972">
    <property type="entry name" value="ITPase-like"/>
    <property type="match status" value="1"/>
</dbReference>